<proteinExistence type="predicted"/>
<dbReference type="EMBL" id="CM027687">
    <property type="protein sequence ID" value="KAG0520499.1"/>
    <property type="molecule type" value="Genomic_DNA"/>
</dbReference>
<evidence type="ECO:0000313" key="1">
    <source>
        <dbReference type="EMBL" id="KAG0520499.1"/>
    </source>
</evidence>
<accession>A0A921QE24</accession>
<gene>
    <name evidence="1" type="ORF">BDA96_08G079200</name>
</gene>
<sequence length="141" mass="15779">MAIFLLGLPKCCPNQRGSSIGLMALLRRFCMPCYPLAHVPNVSPRPILGLSTQTPSIARTVITQDTPIELSIPTSFSIPFHGMTQSWLSNFSSCRSGCFTNYGGQKITRDTLLRLPLLSFVGLRPSVSWRWSSMTKHWRVH</sequence>
<dbReference type="AlphaFoldDB" id="A0A921QE24"/>
<organism evidence="1 2">
    <name type="scientific">Sorghum bicolor</name>
    <name type="common">Sorghum</name>
    <name type="synonym">Sorghum vulgare</name>
    <dbReference type="NCBI Taxonomy" id="4558"/>
    <lineage>
        <taxon>Eukaryota</taxon>
        <taxon>Viridiplantae</taxon>
        <taxon>Streptophyta</taxon>
        <taxon>Embryophyta</taxon>
        <taxon>Tracheophyta</taxon>
        <taxon>Spermatophyta</taxon>
        <taxon>Magnoliopsida</taxon>
        <taxon>Liliopsida</taxon>
        <taxon>Poales</taxon>
        <taxon>Poaceae</taxon>
        <taxon>PACMAD clade</taxon>
        <taxon>Panicoideae</taxon>
        <taxon>Andropogonodae</taxon>
        <taxon>Andropogoneae</taxon>
        <taxon>Sorghinae</taxon>
        <taxon>Sorghum</taxon>
    </lineage>
</organism>
<reference evidence="1" key="2">
    <citation type="submission" date="2020-10" db="EMBL/GenBank/DDBJ databases">
        <authorList>
            <person name="Cooper E.A."/>
            <person name="Brenton Z.W."/>
            <person name="Flinn B.S."/>
            <person name="Jenkins J."/>
            <person name="Shu S."/>
            <person name="Flowers D."/>
            <person name="Luo F."/>
            <person name="Wang Y."/>
            <person name="Xia P."/>
            <person name="Barry K."/>
            <person name="Daum C."/>
            <person name="Lipzen A."/>
            <person name="Yoshinaga Y."/>
            <person name="Schmutz J."/>
            <person name="Saski C."/>
            <person name="Vermerris W."/>
            <person name="Kresovich S."/>
        </authorList>
    </citation>
    <scope>NUCLEOTIDE SEQUENCE</scope>
</reference>
<dbReference type="Proteomes" id="UP000807115">
    <property type="component" value="Chromosome 8"/>
</dbReference>
<protein>
    <submittedName>
        <fullName evidence="1">Uncharacterized protein</fullName>
    </submittedName>
</protein>
<evidence type="ECO:0000313" key="2">
    <source>
        <dbReference type="Proteomes" id="UP000807115"/>
    </source>
</evidence>
<comment type="caution">
    <text evidence="1">The sequence shown here is derived from an EMBL/GenBank/DDBJ whole genome shotgun (WGS) entry which is preliminary data.</text>
</comment>
<reference evidence="1" key="1">
    <citation type="journal article" date="2019" name="BMC Genomics">
        <title>A new reference genome for Sorghum bicolor reveals high levels of sequence similarity between sweet and grain genotypes: implications for the genetics of sugar metabolism.</title>
        <authorList>
            <person name="Cooper E.A."/>
            <person name="Brenton Z.W."/>
            <person name="Flinn B.S."/>
            <person name="Jenkins J."/>
            <person name="Shu S."/>
            <person name="Flowers D."/>
            <person name="Luo F."/>
            <person name="Wang Y."/>
            <person name="Xia P."/>
            <person name="Barry K."/>
            <person name="Daum C."/>
            <person name="Lipzen A."/>
            <person name="Yoshinaga Y."/>
            <person name="Schmutz J."/>
            <person name="Saski C."/>
            <person name="Vermerris W."/>
            <person name="Kresovich S."/>
        </authorList>
    </citation>
    <scope>NUCLEOTIDE SEQUENCE</scope>
</reference>
<name>A0A921QE24_SORBI</name>